<dbReference type="InterPro" id="IPR012347">
    <property type="entry name" value="Ferritin-like"/>
</dbReference>
<dbReference type="PANTHER" id="PTHR30458:SF0">
    <property type="entry name" value="1,2-PHENYLACETYL-COA EPOXIDASE, SUBUNIT C"/>
    <property type="match status" value="1"/>
</dbReference>
<dbReference type="GO" id="GO:0010124">
    <property type="term" value="P:phenylacetate catabolic process"/>
    <property type="evidence" value="ECO:0007669"/>
    <property type="project" value="InterPro"/>
</dbReference>
<dbReference type="SUPFAM" id="SSF47240">
    <property type="entry name" value="Ferritin-like"/>
    <property type="match status" value="1"/>
</dbReference>
<keyword evidence="2" id="KW-1185">Reference proteome</keyword>
<organism evidence="1 2">
    <name type="scientific">Spelaeicoccus albus</name>
    <dbReference type="NCBI Taxonomy" id="1280376"/>
    <lineage>
        <taxon>Bacteria</taxon>
        <taxon>Bacillati</taxon>
        <taxon>Actinomycetota</taxon>
        <taxon>Actinomycetes</taxon>
        <taxon>Micrococcales</taxon>
        <taxon>Brevibacteriaceae</taxon>
        <taxon>Spelaeicoccus</taxon>
    </lineage>
</organism>
<dbReference type="EMBL" id="JACBZP010000001">
    <property type="protein sequence ID" value="NYI67530.1"/>
    <property type="molecule type" value="Genomic_DNA"/>
</dbReference>
<dbReference type="AlphaFoldDB" id="A0A7Z0D290"/>
<dbReference type="InterPro" id="IPR007814">
    <property type="entry name" value="PaaA_PaaC"/>
</dbReference>
<dbReference type="Proteomes" id="UP000539111">
    <property type="component" value="Unassembled WGS sequence"/>
</dbReference>
<dbReference type="NCBIfam" id="TIGR02158">
    <property type="entry name" value="PA_CoA_Oxy3"/>
    <property type="match status" value="1"/>
</dbReference>
<keyword evidence="1" id="KW-0560">Oxidoreductase</keyword>
<dbReference type="GO" id="GO:0097266">
    <property type="term" value="F:phenylacetyl-CoA 1,2-epoxidase activity"/>
    <property type="evidence" value="ECO:0007669"/>
    <property type="project" value="UniProtKB-EC"/>
</dbReference>
<evidence type="ECO:0000313" key="2">
    <source>
        <dbReference type="Proteomes" id="UP000539111"/>
    </source>
</evidence>
<comment type="caution">
    <text evidence="1">The sequence shown here is derived from an EMBL/GenBank/DDBJ whole genome shotgun (WGS) entry which is preliminary data.</text>
</comment>
<dbReference type="InterPro" id="IPR011882">
    <property type="entry name" value="PaaC"/>
</dbReference>
<reference evidence="1 2" key="1">
    <citation type="submission" date="2020-07" db="EMBL/GenBank/DDBJ databases">
        <title>Sequencing the genomes of 1000 actinobacteria strains.</title>
        <authorList>
            <person name="Klenk H.-P."/>
        </authorList>
    </citation>
    <scope>NUCLEOTIDE SEQUENCE [LARGE SCALE GENOMIC DNA]</scope>
    <source>
        <strain evidence="1 2">DSM 26341</strain>
    </source>
</reference>
<dbReference type="GO" id="GO:0005829">
    <property type="term" value="C:cytosol"/>
    <property type="evidence" value="ECO:0007669"/>
    <property type="project" value="TreeGrafter"/>
</dbReference>
<dbReference type="Gene3D" id="1.20.1260.10">
    <property type="match status" value="1"/>
</dbReference>
<dbReference type="InterPro" id="IPR052703">
    <property type="entry name" value="Aromatic_CoA_ox/epox"/>
</dbReference>
<evidence type="ECO:0000313" key="1">
    <source>
        <dbReference type="EMBL" id="NYI67530.1"/>
    </source>
</evidence>
<accession>A0A7Z0D290</accession>
<dbReference type="PIRSF" id="PIRSF037834">
    <property type="entry name" value="PA_CoA_Oase3"/>
    <property type="match status" value="1"/>
</dbReference>
<sequence length="269" mass="29191">MTNSPHDAAPAVDDVFPDFDEVPSASVARYALVLGDDALIAAQRLGELISSAPELEEDVALANIGLDELGQARALLQYAGRADGRSEDDLAYLRDEAEFRSAHLVEQPNGDFAGVIAKLLLFSLYQRELYAALTGSTDNYLAAVAAKAVKEVRYHVEHAVTWTIRLGDGTDESHRRMQGALDAVWPYLDELFEVADFADLAADGTAVDASALRTAFDTALDVVLDEATLTRPDVPAIRARGRYGEHSQHLGYLLAEMQVLARKHPGAAW</sequence>
<dbReference type="Pfam" id="PF05138">
    <property type="entry name" value="PaaA_PaaC"/>
    <property type="match status" value="1"/>
</dbReference>
<gene>
    <name evidence="1" type="ORF">BJY26_001836</name>
</gene>
<name>A0A7Z0D290_9MICO</name>
<dbReference type="EC" id="1.14.13.149" evidence="1"/>
<dbReference type="InterPro" id="IPR009078">
    <property type="entry name" value="Ferritin-like_SF"/>
</dbReference>
<dbReference type="PANTHER" id="PTHR30458">
    <property type="entry name" value="PHENYLACETIC ACID DEGRADATION PROTEIN PAA"/>
    <property type="match status" value="1"/>
</dbReference>
<proteinExistence type="predicted"/>
<protein>
    <submittedName>
        <fullName evidence="1">Ring-1,2-phenylacetyl-CoA epoxidase subunit PaaC</fullName>
        <ecNumber evidence="1">1.14.13.149</ecNumber>
    </submittedName>
</protein>